<sequence length="414" mass="47824">MDLLTQNAGLVAPTGVAVLVAYVTLCRGFRFLRRDMKHAHYPYETREEFKNMTAEHAYEIVQYVQGLEFPFIATKALAFALFRTYGIPSISKLLCETQQLGKVEYAGRRYADTAILITEFLGHSPTSERHNSAIARMNYLHGRYQKAGKISNDDMLFTLSLFVTEVERWARLYEWRQLSLMEICATGTYWKCIGDAMGIDFSSLRHGPDSFRDGLEFFEDIKQWAEDYEIQYMVPNKWNHQLAEETSAILLTDVPKPMKPMAKNFVKVLMDDRLRKSMMYDDPPPVYAYIIQTIFAVRKFVTIWLMPPRPYALRYDPVSPKPDPNTGRYHMSDYDGQPWYVKSTFFTRNSPTAWLRWIIGGPHPGDGKQYKSEGYKIFELGPTKLENHGIAECESTRDRLMSSDRGGCPFAFAK</sequence>
<dbReference type="OrthoDB" id="545169at2759"/>
<feature type="transmembrane region" description="Helical" evidence="1">
    <location>
        <begin position="6"/>
        <end position="26"/>
    </location>
</feature>
<proteinExistence type="predicted"/>
<dbReference type="InterPro" id="IPR046366">
    <property type="entry name" value="MPAB"/>
</dbReference>
<keyword evidence="1" id="KW-1133">Transmembrane helix</keyword>
<dbReference type="EMBL" id="CP069032">
    <property type="protein sequence ID" value="QRC99709.1"/>
    <property type="molecule type" value="Genomic_DNA"/>
</dbReference>
<name>A0A7U2FB48_PHANO</name>
<dbReference type="Proteomes" id="UP000663193">
    <property type="component" value="Chromosome 10"/>
</dbReference>
<dbReference type="GO" id="GO:0016491">
    <property type="term" value="F:oxidoreductase activity"/>
    <property type="evidence" value="ECO:0007669"/>
    <property type="project" value="InterPro"/>
</dbReference>
<evidence type="ECO:0000313" key="2">
    <source>
        <dbReference type="EMBL" id="QRC99709.1"/>
    </source>
</evidence>
<keyword evidence="1" id="KW-0472">Membrane</keyword>
<keyword evidence="3" id="KW-1185">Reference proteome</keyword>
<dbReference type="OMA" id="TIMQTEF"/>
<accession>A0A7U2FB48</accession>
<gene>
    <name evidence="2" type="ORF">JI435_149710</name>
</gene>
<dbReference type="VEuPathDB" id="FungiDB:JI435_149710"/>
<reference evidence="3" key="1">
    <citation type="journal article" date="2021" name="BMC Genomics">
        <title>Chromosome-level genome assembly and manually-curated proteome of model necrotroph Parastagonospora nodorum Sn15 reveals a genome-wide trove of candidate effector homologs, and redundancy of virulence-related functions within an accessory chromosome.</title>
        <authorList>
            <person name="Bertazzoni S."/>
            <person name="Jones D.A.B."/>
            <person name="Phan H.T."/>
            <person name="Tan K.-C."/>
            <person name="Hane J.K."/>
        </authorList>
    </citation>
    <scope>NUCLEOTIDE SEQUENCE [LARGE SCALE GENOMIC DNA]</scope>
    <source>
        <strain evidence="3">SN15 / ATCC MYA-4574 / FGSC 10173)</strain>
    </source>
</reference>
<evidence type="ECO:0000313" key="3">
    <source>
        <dbReference type="Proteomes" id="UP000663193"/>
    </source>
</evidence>
<dbReference type="PANTHER" id="PTHR36124:SF1">
    <property type="entry name" value="ER-BOUND OXYGENASE MPAB_MPAB'_RUBBER OXYGENASE CATALYTIC DOMAIN-CONTAINING PROTEIN"/>
    <property type="match status" value="1"/>
</dbReference>
<dbReference type="PANTHER" id="PTHR36124">
    <property type="match status" value="1"/>
</dbReference>
<protein>
    <recommendedName>
        <fullName evidence="4">ER-bound oxygenase mpaB/mpaB'/Rubber oxygenase catalytic domain-containing protein</fullName>
    </recommendedName>
</protein>
<evidence type="ECO:0008006" key="4">
    <source>
        <dbReference type="Google" id="ProtNLM"/>
    </source>
</evidence>
<organism evidence="2 3">
    <name type="scientific">Phaeosphaeria nodorum (strain SN15 / ATCC MYA-4574 / FGSC 10173)</name>
    <name type="common">Glume blotch fungus</name>
    <name type="synonym">Parastagonospora nodorum</name>
    <dbReference type="NCBI Taxonomy" id="321614"/>
    <lineage>
        <taxon>Eukaryota</taxon>
        <taxon>Fungi</taxon>
        <taxon>Dikarya</taxon>
        <taxon>Ascomycota</taxon>
        <taxon>Pezizomycotina</taxon>
        <taxon>Dothideomycetes</taxon>
        <taxon>Pleosporomycetidae</taxon>
        <taxon>Pleosporales</taxon>
        <taxon>Pleosporineae</taxon>
        <taxon>Phaeosphaeriaceae</taxon>
        <taxon>Parastagonospora</taxon>
    </lineage>
</organism>
<keyword evidence="1" id="KW-0812">Transmembrane</keyword>
<dbReference type="AlphaFoldDB" id="A0A7U2FB48"/>
<evidence type="ECO:0000256" key="1">
    <source>
        <dbReference type="SAM" id="Phobius"/>
    </source>
</evidence>
<dbReference type="KEGG" id="pno:SNOG_14971"/>
<dbReference type="RefSeq" id="XP_001805135.1">
    <property type="nucleotide sequence ID" value="XM_001805083.1"/>
</dbReference>